<evidence type="ECO:0000313" key="3">
    <source>
        <dbReference type="Proteomes" id="UP000053424"/>
    </source>
</evidence>
<name>A0A0C3BYN1_HEBCY</name>
<dbReference type="Proteomes" id="UP000053424">
    <property type="component" value="Unassembled WGS sequence"/>
</dbReference>
<organism evidence="2 3">
    <name type="scientific">Hebeloma cylindrosporum</name>
    <dbReference type="NCBI Taxonomy" id="76867"/>
    <lineage>
        <taxon>Eukaryota</taxon>
        <taxon>Fungi</taxon>
        <taxon>Dikarya</taxon>
        <taxon>Basidiomycota</taxon>
        <taxon>Agaricomycotina</taxon>
        <taxon>Agaricomycetes</taxon>
        <taxon>Agaricomycetidae</taxon>
        <taxon>Agaricales</taxon>
        <taxon>Agaricineae</taxon>
        <taxon>Hymenogastraceae</taxon>
        <taxon>Hebeloma</taxon>
    </lineage>
</organism>
<evidence type="ECO:0000313" key="2">
    <source>
        <dbReference type="EMBL" id="KIM36561.1"/>
    </source>
</evidence>
<accession>A0A0C3BYN1</accession>
<feature type="region of interest" description="Disordered" evidence="1">
    <location>
        <begin position="247"/>
        <end position="270"/>
    </location>
</feature>
<gene>
    <name evidence="2" type="ORF">M413DRAFT_13900</name>
</gene>
<reference evidence="3" key="2">
    <citation type="submission" date="2015-01" db="EMBL/GenBank/DDBJ databases">
        <title>Evolutionary Origins and Diversification of the Mycorrhizal Mutualists.</title>
        <authorList>
            <consortium name="DOE Joint Genome Institute"/>
            <consortium name="Mycorrhizal Genomics Consortium"/>
            <person name="Kohler A."/>
            <person name="Kuo A."/>
            <person name="Nagy L.G."/>
            <person name="Floudas D."/>
            <person name="Copeland A."/>
            <person name="Barry K.W."/>
            <person name="Cichocki N."/>
            <person name="Veneault-Fourrey C."/>
            <person name="LaButti K."/>
            <person name="Lindquist E.A."/>
            <person name="Lipzen A."/>
            <person name="Lundell T."/>
            <person name="Morin E."/>
            <person name="Murat C."/>
            <person name="Riley R."/>
            <person name="Ohm R."/>
            <person name="Sun H."/>
            <person name="Tunlid A."/>
            <person name="Henrissat B."/>
            <person name="Grigoriev I.V."/>
            <person name="Hibbett D.S."/>
            <person name="Martin F."/>
        </authorList>
    </citation>
    <scope>NUCLEOTIDE SEQUENCE [LARGE SCALE GENOMIC DNA]</scope>
    <source>
        <strain evidence="3">h7</strain>
    </source>
</reference>
<dbReference type="EMBL" id="KN831804">
    <property type="protein sequence ID" value="KIM36561.1"/>
    <property type="molecule type" value="Genomic_DNA"/>
</dbReference>
<dbReference type="AlphaFoldDB" id="A0A0C3BYN1"/>
<feature type="compositionally biased region" description="Polar residues" evidence="1">
    <location>
        <begin position="259"/>
        <end position="270"/>
    </location>
</feature>
<keyword evidence="3" id="KW-1185">Reference proteome</keyword>
<sequence length="270" mass="30193">MSSSRFFGSPLASPRFNSVPYLLESRAHDIVQQLTTTSRSAQPEEIALESVLAGASSMINATREADILGIVNSGFFKTVLGDIGDSFRSEVILYTGKIFEHFWTTEYSKGEQINSLKGVSGRALCALIGRLTAMEYLPYEHFRAFASQLVKHFRTQEHLECLLVMFRYASSLRAEYFIEDERFLLSIIKVLCVRSSAVFVREAPEADKEKQVLLHEFDALPPQSRRDAGGVEYMKYDPQRSPAYDDGWITGTVGGEGSATRTTSTGRMKT</sequence>
<reference evidence="2 3" key="1">
    <citation type="submission" date="2014-04" db="EMBL/GenBank/DDBJ databases">
        <authorList>
            <consortium name="DOE Joint Genome Institute"/>
            <person name="Kuo A."/>
            <person name="Gay G."/>
            <person name="Dore J."/>
            <person name="Kohler A."/>
            <person name="Nagy L.G."/>
            <person name="Floudas D."/>
            <person name="Copeland A."/>
            <person name="Barry K.W."/>
            <person name="Cichocki N."/>
            <person name="Veneault-Fourrey C."/>
            <person name="LaButti K."/>
            <person name="Lindquist E.A."/>
            <person name="Lipzen A."/>
            <person name="Lundell T."/>
            <person name="Morin E."/>
            <person name="Murat C."/>
            <person name="Sun H."/>
            <person name="Tunlid A."/>
            <person name="Henrissat B."/>
            <person name="Grigoriev I.V."/>
            <person name="Hibbett D.S."/>
            <person name="Martin F."/>
            <person name="Nordberg H.P."/>
            <person name="Cantor M.N."/>
            <person name="Hua S.X."/>
        </authorList>
    </citation>
    <scope>NUCLEOTIDE SEQUENCE [LARGE SCALE GENOMIC DNA]</scope>
    <source>
        <strain evidence="3">h7</strain>
    </source>
</reference>
<dbReference type="HOGENOM" id="CLU_1030794_0_0_1"/>
<proteinExistence type="predicted"/>
<protein>
    <submittedName>
        <fullName evidence="2">Uncharacterized protein</fullName>
    </submittedName>
</protein>
<evidence type="ECO:0000256" key="1">
    <source>
        <dbReference type="SAM" id="MobiDB-lite"/>
    </source>
</evidence>